<reference evidence="2 3" key="1">
    <citation type="submission" date="2020-11" db="EMBL/GenBank/DDBJ databases">
        <title>Pseudonocardia abyssalis sp. nov. and Pseudonocardia oceani sp. nov., description and phylogenomic analysis of two novel actinomycetes isolated from the deep Southern Ocean.</title>
        <authorList>
            <person name="Parra J."/>
        </authorList>
    </citation>
    <scope>NUCLEOTIDE SEQUENCE [LARGE SCALE GENOMIC DNA]</scope>
    <source>
        <strain evidence="2 3">KRD-168</strain>
    </source>
</reference>
<sequence>MRELLPTVQPWPDHGRPEHTPVSARTSAGGSVTRPRDEPTHQTIFFDQHVVTILEAGIADGSFLPVASARVLASASSACRPGPTSGTAPGPMAARDTGRRYVEIVLDGLNRAQQTQR</sequence>
<comment type="caution">
    <text evidence="2">The sequence shown here is derived from an EMBL/GenBank/DDBJ whole genome shotgun (WGS) entry which is preliminary data.</text>
</comment>
<feature type="region of interest" description="Disordered" evidence="1">
    <location>
        <begin position="1"/>
        <end position="40"/>
    </location>
</feature>
<evidence type="ECO:0000313" key="2">
    <source>
        <dbReference type="EMBL" id="MBW0138358.1"/>
    </source>
</evidence>
<dbReference type="RefSeq" id="WP_218600684.1">
    <property type="nucleotide sequence ID" value="NZ_JADQDJ010000001.1"/>
</dbReference>
<proteinExistence type="predicted"/>
<gene>
    <name evidence="2" type="ORF">I4I81_29435</name>
</gene>
<accession>A0ABS6V2I4</accession>
<evidence type="ECO:0000313" key="3">
    <source>
        <dbReference type="Proteomes" id="UP000694287"/>
    </source>
</evidence>
<evidence type="ECO:0000256" key="1">
    <source>
        <dbReference type="SAM" id="MobiDB-lite"/>
    </source>
</evidence>
<dbReference type="EMBL" id="JADQDK010000001">
    <property type="protein sequence ID" value="MBW0138358.1"/>
    <property type="molecule type" value="Genomic_DNA"/>
</dbReference>
<feature type="region of interest" description="Disordered" evidence="1">
    <location>
        <begin position="76"/>
        <end position="96"/>
    </location>
</feature>
<protein>
    <submittedName>
        <fullName evidence="2">Uncharacterized protein</fullName>
    </submittedName>
</protein>
<dbReference type="Proteomes" id="UP000694287">
    <property type="component" value="Unassembled WGS sequence"/>
</dbReference>
<name>A0ABS6V2I4_9PSEU</name>
<keyword evidence="3" id="KW-1185">Reference proteome</keyword>
<organism evidence="2 3">
    <name type="scientific">Pseudonocardia abyssalis</name>
    <dbReference type="NCBI Taxonomy" id="2792008"/>
    <lineage>
        <taxon>Bacteria</taxon>
        <taxon>Bacillati</taxon>
        <taxon>Actinomycetota</taxon>
        <taxon>Actinomycetes</taxon>
        <taxon>Pseudonocardiales</taxon>
        <taxon>Pseudonocardiaceae</taxon>
        <taxon>Pseudonocardia</taxon>
    </lineage>
</organism>